<geneLocation type="plasmid" evidence="1 2">
    <name>pCHRO.01</name>
</geneLocation>
<protein>
    <submittedName>
        <fullName evidence="1">Uncharacterized protein</fullName>
    </submittedName>
</protein>
<sequence length="83" mass="9747">MMKAFISRNLPMNKKSICQTIDSACGNEPRDFTFQEKQYILDYQSSNDRSDRAFLDGLLFWFESTTSDGCWTQANVEFMQSFY</sequence>
<dbReference type="KEGG" id="cthe:Chro_5748"/>
<keyword evidence="2" id="KW-1185">Reference proteome</keyword>
<organism evidence="1 2">
    <name type="scientific">Chroococcidiopsis thermalis (strain PCC 7203)</name>
    <dbReference type="NCBI Taxonomy" id="251229"/>
    <lineage>
        <taxon>Bacteria</taxon>
        <taxon>Bacillati</taxon>
        <taxon>Cyanobacteriota</taxon>
        <taxon>Cyanophyceae</taxon>
        <taxon>Chroococcidiopsidales</taxon>
        <taxon>Chroococcidiopsidaceae</taxon>
        <taxon>Chroococcidiopsis</taxon>
    </lineage>
</organism>
<dbReference type="Proteomes" id="UP000010384">
    <property type="component" value="Plasmid pCHRO.01"/>
</dbReference>
<name>K9UA19_CHRTP</name>
<keyword evidence="1" id="KW-0614">Plasmid</keyword>
<evidence type="ECO:0000313" key="1">
    <source>
        <dbReference type="EMBL" id="AFY91094.1"/>
    </source>
</evidence>
<dbReference type="EMBL" id="CP003598">
    <property type="protein sequence ID" value="AFY91094.1"/>
    <property type="molecule type" value="Genomic_DNA"/>
</dbReference>
<proteinExistence type="predicted"/>
<gene>
    <name evidence="1" type="ORF">Chro_5748</name>
</gene>
<reference evidence="1 2" key="1">
    <citation type="submission" date="2012-06" db="EMBL/GenBank/DDBJ databases">
        <title>Finished plasmid 1 of genome of Chroococcidiopsis thermalis PCC 7203.</title>
        <authorList>
            <consortium name="US DOE Joint Genome Institute"/>
            <person name="Gugger M."/>
            <person name="Coursin T."/>
            <person name="Rippka R."/>
            <person name="Tandeau De Marsac N."/>
            <person name="Huntemann M."/>
            <person name="Wei C.-L."/>
            <person name="Han J."/>
            <person name="Detter J.C."/>
            <person name="Han C."/>
            <person name="Tapia R."/>
            <person name="Davenport K."/>
            <person name="Daligault H."/>
            <person name="Erkkila T."/>
            <person name="Gu W."/>
            <person name="Munk A.C.C."/>
            <person name="Teshima H."/>
            <person name="Xu Y."/>
            <person name="Chain P."/>
            <person name="Chen A."/>
            <person name="Krypides N."/>
            <person name="Mavromatis K."/>
            <person name="Markowitz V."/>
            <person name="Szeto E."/>
            <person name="Ivanova N."/>
            <person name="Mikhailova N."/>
            <person name="Ovchinnikova G."/>
            <person name="Pagani I."/>
            <person name="Pati A."/>
            <person name="Goodwin L."/>
            <person name="Peters L."/>
            <person name="Pitluck S."/>
            <person name="Woyke T."/>
            <person name="Kerfeld C."/>
        </authorList>
    </citation>
    <scope>NUCLEOTIDE SEQUENCE [LARGE SCALE GENOMIC DNA]</scope>
    <source>
        <strain evidence="1 2">PCC 7203</strain>
        <plasmid evidence="1 2">pCHRO.01</plasmid>
    </source>
</reference>
<dbReference type="HOGENOM" id="CLU_2536512_0_0_3"/>
<evidence type="ECO:0000313" key="2">
    <source>
        <dbReference type="Proteomes" id="UP000010384"/>
    </source>
</evidence>
<dbReference type="AlphaFoldDB" id="K9UA19"/>
<dbReference type="OrthoDB" id="490871at2"/>
<accession>K9UA19</accession>
<dbReference type="InParanoid" id="K9UA19"/>